<dbReference type="AlphaFoldDB" id="A0AAD1IMX7"/>
<proteinExistence type="predicted"/>
<gene>
    <name evidence="2" type="ORF">MLIT_01900</name>
</gene>
<evidence type="ECO:0000313" key="3">
    <source>
        <dbReference type="Proteomes" id="UP000466607"/>
    </source>
</evidence>
<feature type="region of interest" description="Disordered" evidence="1">
    <location>
        <begin position="23"/>
        <end position="52"/>
    </location>
</feature>
<dbReference type="Proteomes" id="UP000466607">
    <property type="component" value="Chromosome"/>
</dbReference>
<sequence>MQTSADVVRCVGPAAALVTCDEGTAGDNARDTGQPDPLPDAAHAQSVPKLRW</sequence>
<protein>
    <submittedName>
        <fullName evidence="2">Uncharacterized protein</fullName>
    </submittedName>
</protein>
<keyword evidence="3" id="KW-1185">Reference proteome</keyword>
<name>A0AAD1IMX7_9MYCO</name>
<evidence type="ECO:0000256" key="1">
    <source>
        <dbReference type="SAM" id="MobiDB-lite"/>
    </source>
</evidence>
<evidence type="ECO:0000313" key="2">
    <source>
        <dbReference type="EMBL" id="BBY14598.1"/>
    </source>
</evidence>
<organism evidence="2 3">
    <name type="scientific">Mycolicibacterium litorale</name>
    <dbReference type="NCBI Taxonomy" id="758802"/>
    <lineage>
        <taxon>Bacteria</taxon>
        <taxon>Bacillati</taxon>
        <taxon>Actinomycetota</taxon>
        <taxon>Actinomycetes</taxon>
        <taxon>Mycobacteriales</taxon>
        <taxon>Mycobacteriaceae</taxon>
        <taxon>Mycolicibacterium</taxon>
    </lineage>
</organism>
<reference evidence="2 3" key="1">
    <citation type="journal article" date="2019" name="Emerg. Microbes Infect.">
        <title>Comprehensive subspecies identification of 175 nontuberculous mycobacteria species based on 7547 genomic profiles.</title>
        <authorList>
            <person name="Matsumoto Y."/>
            <person name="Kinjo T."/>
            <person name="Motooka D."/>
            <person name="Nabeya D."/>
            <person name="Jung N."/>
            <person name="Uechi K."/>
            <person name="Horii T."/>
            <person name="Iida T."/>
            <person name="Fujita J."/>
            <person name="Nakamura S."/>
        </authorList>
    </citation>
    <scope>NUCLEOTIDE SEQUENCE [LARGE SCALE GENOMIC DNA]</scope>
    <source>
        <strain evidence="2 3">JCM 17423</strain>
    </source>
</reference>
<accession>A0AAD1IMX7</accession>
<dbReference type="EMBL" id="AP022586">
    <property type="protein sequence ID" value="BBY14598.1"/>
    <property type="molecule type" value="Genomic_DNA"/>
</dbReference>